<keyword evidence="4" id="KW-1185">Reference proteome</keyword>
<dbReference type="CDD" id="cd14814">
    <property type="entry name" value="Peptidase_M15"/>
    <property type="match status" value="1"/>
</dbReference>
<dbReference type="PANTHER" id="PTHR34385:SF1">
    <property type="entry name" value="PEPTIDOGLYCAN L-ALANYL-D-GLUTAMATE ENDOPEPTIDASE CWLK"/>
    <property type="match status" value="1"/>
</dbReference>
<dbReference type="RefSeq" id="WP_239089922.1">
    <property type="nucleotide sequence ID" value="NZ_BOOG01000049.1"/>
</dbReference>
<dbReference type="PANTHER" id="PTHR34385">
    <property type="entry name" value="D-ALANYL-D-ALANINE CARBOXYPEPTIDASE"/>
    <property type="match status" value="1"/>
</dbReference>
<evidence type="ECO:0000259" key="2">
    <source>
        <dbReference type="Pfam" id="PF02557"/>
    </source>
</evidence>
<name>A0A8J3W0K6_9ACTN</name>
<dbReference type="Gene3D" id="3.30.1380.10">
    <property type="match status" value="1"/>
</dbReference>
<accession>A0A8J3W0K6</accession>
<evidence type="ECO:0000313" key="3">
    <source>
        <dbReference type="EMBL" id="GIH72334.1"/>
    </source>
</evidence>
<dbReference type="AlphaFoldDB" id="A0A8J3W0K6"/>
<proteinExistence type="predicted"/>
<dbReference type="EMBL" id="BOOG01000049">
    <property type="protein sequence ID" value="GIH72334.1"/>
    <property type="molecule type" value="Genomic_DNA"/>
</dbReference>
<protein>
    <recommendedName>
        <fullName evidence="2">D-alanyl-D-alanine carboxypeptidase-like core domain-containing protein</fullName>
    </recommendedName>
</protein>
<dbReference type="InterPro" id="IPR052179">
    <property type="entry name" value="DD-CPase-like"/>
</dbReference>
<feature type="signal peptide" evidence="1">
    <location>
        <begin position="1"/>
        <end position="21"/>
    </location>
</feature>
<reference evidence="3" key="1">
    <citation type="submission" date="2021-01" db="EMBL/GenBank/DDBJ databases">
        <title>Whole genome shotgun sequence of Sphaerimonospora thailandensis NBRC 107569.</title>
        <authorList>
            <person name="Komaki H."/>
            <person name="Tamura T."/>
        </authorList>
    </citation>
    <scope>NUCLEOTIDE SEQUENCE</scope>
    <source>
        <strain evidence="3">NBRC 107569</strain>
    </source>
</reference>
<feature type="domain" description="D-alanyl-D-alanine carboxypeptidase-like core" evidence="2">
    <location>
        <begin position="281"/>
        <end position="388"/>
    </location>
</feature>
<dbReference type="GO" id="GO:0008233">
    <property type="term" value="F:peptidase activity"/>
    <property type="evidence" value="ECO:0007669"/>
    <property type="project" value="InterPro"/>
</dbReference>
<dbReference type="InterPro" id="IPR003709">
    <property type="entry name" value="VanY-like_core_dom"/>
</dbReference>
<keyword evidence="1" id="KW-0732">Signal</keyword>
<organism evidence="3 4">
    <name type="scientific">Sphaerimonospora thailandensis</name>
    <dbReference type="NCBI Taxonomy" id="795644"/>
    <lineage>
        <taxon>Bacteria</taxon>
        <taxon>Bacillati</taxon>
        <taxon>Actinomycetota</taxon>
        <taxon>Actinomycetes</taxon>
        <taxon>Streptosporangiales</taxon>
        <taxon>Streptosporangiaceae</taxon>
        <taxon>Sphaerimonospora</taxon>
    </lineage>
</organism>
<gene>
    <name evidence="3" type="ORF">Mth01_45870</name>
</gene>
<dbReference type="InterPro" id="IPR009045">
    <property type="entry name" value="Zn_M74/Hedgehog-like"/>
</dbReference>
<sequence>MPTPRSVRLIAVVTAMSSLSAGVPYGAAEAAAATRSTARATVAKDAKDATAWSATAKRADAAAVEGLKGLEGVEGKDPTTLTELRRQAQQAYKGIEDATKVLKSRQKRFESTQKQLAGKLTQLQTATQELNKLRRPLSDLVQGIYQDPAMTGIGPFTASGDDTAALRAMSDLDYLARERNTVLSDAARLQRQQERLAAEAQELRSANLLQEAQLDAQIKMLRQRSSALVKSLTKALTKLGVKIGKANRGGCDPTRVGVAEQYPNGLLPQNILCPLPQRGEELRADAAIAFADLNLAYQRRFGTPICVSDSYRSLAEQQSVYWRRPGLAATPGKSNHGLGLAVDLCGGVQSFRSVQFNWLEANGKRFGWIHPDWAYRSPFEPWHWEYDPEVGSLL</sequence>
<dbReference type="GO" id="GO:0006508">
    <property type="term" value="P:proteolysis"/>
    <property type="evidence" value="ECO:0007669"/>
    <property type="project" value="InterPro"/>
</dbReference>
<feature type="chain" id="PRO_5038692388" description="D-alanyl-D-alanine carboxypeptidase-like core domain-containing protein" evidence="1">
    <location>
        <begin position="22"/>
        <end position="394"/>
    </location>
</feature>
<comment type="caution">
    <text evidence="3">The sequence shown here is derived from an EMBL/GenBank/DDBJ whole genome shotgun (WGS) entry which is preliminary data.</text>
</comment>
<evidence type="ECO:0000313" key="4">
    <source>
        <dbReference type="Proteomes" id="UP000610966"/>
    </source>
</evidence>
<dbReference type="Proteomes" id="UP000610966">
    <property type="component" value="Unassembled WGS sequence"/>
</dbReference>
<dbReference type="SUPFAM" id="SSF55166">
    <property type="entry name" value="Hedgehog/DD-peptidase"/>
    <property type="match status" value="1"/>
</dbReference>
<dbReference type="Pfam" id="PF02557">
    <property type="entry name" value="VanY"/>
    <property type="match status" value="1"/>
</dbReference>
<evidence type="ECO:0000256" key="1">
    <source>
        <dbReference type="SAM" id="SignalP"/>
    </source>
</evidence>